<dbReference type="EMBL" id="JACOPD010000008">
    <property type="protein sequence ID" value="MBC5681471.1"/>
    <property type="molecule type" value="Genomic_DNA"/>
</dbReference>
<evidence type="ECO:0000313" key="2">
    <source>
        <dbReference type="Proteomes" id="UP000628463"/>
    </source>
</evidence>
<comment type="caution">
    <text evidence="1">The sequence shown here is derived from an EMBL/GenBank/DDBJ whole genome shotgun (WGS) entry which is preliminary data.</text>
</comment>
<organism evidence="1 2">
    <name type="scientific">Lachnospira hominis</name>
    <name type="common">ex Liu et al. 2021</name>
    <dbReference type="NCBI Taxonomy" id="2763051"/>
    <lineage>
        <taxon>Bacteria</taxon>
        <taxon>Bacillati</taxon>
        <taxon>Bacillota</taxon>
        <taxon>Clostridia</taxon>
        <taxon>Lachnospirales</taxon>
        <taxon>Lachnospiraceae</taxon>
        <taxon>Lachnospira</taxon>
    </lineage>
</organism>
<proteinExistence type="predicted"/>
<evidence type="ECO:0000313" key="1">
    <source>
        <dbReference type="EMBL" id="MBC5681471.1"/>
    </source>
</evidence>
<name>A0ABR7G3Z2_9FIRM</name>
<keyword evidence="2" id="KW-1185">Reference proteome</keyword>
<sequence>MSEKNKPFNTIDNAVLILNNDPLFAGNIKDNLFRERIELDGNMPWSRSYVDVTDKDDIHIRHYIEKTYHYRNDKAVRDAMQIVATENEYHPVRN</sequence>
<reference evidence="1 2" key="1">
    <citation type="submission" date="2020-08" db="EMBL/GenBank/DDBJ databases">
        <title>Genome public.</title>
        <authorList>
            <person name="Liu C."/>
            <person name="Sun Q."/>
        </authorList>
    </citation>
    <scope>NUCLEOTIDE SEQUENCE [LARGE SCALE GENOMIC DNA]</scope>
    <source>
        <strain evidence="1 2">NSJ-43</strain>
    </source>
</reference>
<accession>A0ABR7G3Z2</accession>
<protein>
    <submittedName>
        <fullName evidence="1">Uncharacterized protein</fullName>
    </submittedName>
</protein>
<gene>
    <name evidence="1" type="ORF">H8S01_10945</name>
</gene>
<dbReference type="Proteomes" id="UP000628463">
    <property type="component" value="Unassembled WGS sequence"/>
</dbReference>